<dbReference type="Proteomes" id="UP000316775">
    <property type="component" value="Unassembled WGS sequence"/>
</dbReference>
<organism evidence="2 3">
    <name type="scientific">Flavobacterium flevense</name>
    <dbReference type="NCBI Taxonomy" id="983"/>
    <lineage>
        <taxon>Bacteria</taxon>
        <taxon>Pseudomonadati</taxon>
        <taxon>Bacteroidota</taxon>
        <taxon>Flavobacteriia</taxon>
        <taxon>Flavobacteriales</taxon>
        <taxon>Flavobacteriaceae</taxon>
        <taxon>Flavobacterium</taxon>
    </lineage>
</organism>
<comment type="caution">
    <text evidence="2">The sequence shown here is derived from an EMBL/GenBank/DDBJ whole genome shotgun (WGS) entry which is preliminary data.</text>
</comment>
<dbReference type="EMBL" id="BJNP01000048">
    <property type="protein sequence ID" value="GEC73535.1"/>
    <property type="molecule type" value="Genomic_DNA"/>
</dbReference>
<keyword evidence="1" id="KW-0812">Transmembrane</keyword>
<evidence type="ECO:0000256" key="1">
    <source>
        <dbReference type="SAM" id="Phobius"/>
    </source>
</evidence>
<dbReference type="RefSeq" id="WP_073241972.1">
    <property type="nucleotide sequence ID" value="NZ_BJNP01000048.1"/>
</dbReference>
<evidence type="ECO:0000313" key="3">
    <source>
        <dbReference type="Proteomes" id="UP000316775"/>
    </source>
</evidence>
<keyword evidence="3" id="KW-1185">Reference proteome</keyword>
<proteinExistence type="predicted"/>
<sequence>MIGLLFIYWIWKSFSNLAIEYGKNKWTYFFIGIGSYYGGQMIAGFFGAILFGIVYGFDAVANENYDGTGWSLFFVLCGGLGCYGVYKFLEKKGQKERELIKKEGIESIGVIEEN</sequence>
<dbReference type="OrthoDB" id="1449578at2"/>
<dbReference type="AlphaFoldDB" id="A0A4Y4AZ25"/>
<reference evidence="2 3" key="1">
    <citation type="submission" date="2019-06" db="EMBL/GenBank/DDBJ databases">
        <title>Whole genome shotgun sequence of Flavobacterium flevense NBRC 14960.</title>
        <authorList>
            <person name="Hosoyama A."/>
            <person name="Uohara A."/>
            <person name="Ohji S."/>
            <person name="Ichikawa N."/>
        </authorList>
    </citation>
    <scope>NUCLEOTIDE SEQUENCE [LARGE SCALE GENOMIC DNA]</scope>
    <source>
        <strain evidence="2 3">NBRC 14960</strain>
    </source>
</reference>
<keyword evidence="1" id="KW-1133">Transmembrane helix</keyword>
<evidence type="ECO:0000313" key="2">
    <source>
        <dbReference type="EMBL" id="GEC73535.1"/>
    </source>
</evidence>
<name>A0A4Y4AZ25_9FLAO</name>
<keyword evidence="1" id="KW-0472">Membrane</keyword>
<protein>
    <submittedName>
        <fullName evidence="2">Uncharacterized protein</fullName>
    </submittedName>
</protein>
<gene>
    <name evidence="2" type="ORF">FFL01_30740</name>
</gene>
<accession>A0A4Y4AZ25</accession>
<feature type="transmembrane region" description="Helical" evidence="1">
    <location>
        <begin position="28"/>
        <end position="57"/>
    </location>
</feature>
<feature type="transmembrane region" description="Helical" evidence="1">
    <location>
        <begin position="69"/>
        <end position="89"/>
    </location>
</feature>